<geneLocation type="plasmid" evidence="2">
    <name>pldw-31</name>
</geneLocation>
<proteinExistence type="predicted"/>
<reference evidence="1 2" key="1">
    <citation type="submission" date="2018-01" db="EMBL/GenBank/DDBJ databases">
        <title>The whole genome sequencing and assembly of Halobacillus litoralis ERB031 strain.</title>
        <authorList>
            <person name="Lee S.-J."/>
            <person name="Park M.-K."/>
            <person name="Kim J.-Y."/>
            <person name="Lee Y.-J."/>
            <person name="Yi H."/>
            <person name="Bahn Y.-S."/>
            <person name="Kim J.F."/>
            <person name="Lee D.-W."/>
        </authorList>
    </citation>
    <scope>NUCLEOTIDE SEQUENCE [LARGE SCALE GENOMIC DNA]</scope>
    <source>
        <strain evidence="1 2">ERB 031</strain>
        <plasmid evidence="2">pldw-31</plasmid>
    </source>
</reference>
<gene>
    <name evidence="1" type="ORF">HLI_21500</name>
</gene>
<dbReference type="Proteomes" id="UP000287756">
    <property type="component" value="Plasmid pLDW-31"/>
</dbReference>
<accession>A0A410MJE9</accession>
<evidence type="ECO:0000313" key="1">
    <source>
        <dbReference type="EMBL" id="QAS54831.1"/>
    </source>
</evidence>
<protein>
    <submittedName>
        <fullName evidence="1">Uncharacterized protein</fullName>
    </submittedName>
</protein>
<dbReference type="AlphaFoldDB" id="A0A410MJE9"/>
<name>A0A410MJE9_9BACI</name>
<dbReference type="EMBL" id="CP026119">
    <property type="protein sequence ID" value="QAS54831.1"/>
    <property type="molecule type" value="Genomic_DNA"/>
</dbReference>
<evidence type="ECO:0000313" key="2">
    <source>
        <dbReference type="Proteomes" id="UP000287756"/>
    </source>
</evidence>
<dbReference type="OrthoDB" id="2858628at2"/>
<sequence length="179" mass="20867">MFKVTCFSSVSPEDLWERLKGLRFSYTTEGFVWQQEQSVFKIVPFKNPPRGDAYGYRVYFKGPQGSIHGPIYLFDMALGWSDIKIKGIEYFIYDSKMNHQSWLELLLETRKFKTINAKGIFSKGRVGIIPVDDGVNLQIRPIKGKNLKLIDCLHELERVRDEVKPQKYDLFSFSEEEAI</sequence>
<dbReference type="RefSeq" id="WP_128527060.1">
    <property type="nucleotide sequence ID" value="NZ_CP026119.1"/>
</dbReference>
<dbReference type="KEGG" id="hli:HLI_21500"/>
<organism evidence="1 2">
    <name type="scientific">Halobacillus litoralis</name>
    <dbReference type="NCBI Taxonomy" id="45668"/>
    <lineage>
        <taxon>Bacteria</taxon>
        <taxon>Bacillati</taxon>
        <taxon>Bacillota</taxon>
        <taxon>Bacilli</taxon>
        <taxon>Bacillales</taxon>
        <taxon>Bacillaceae</taxon>
        <taxon>Halobacillus</taxon>
    </lineage>
</organism>
<keyword evidence="1" id="KW-0614">Plasmid</keyword>